<keyword evidence="1" id="KW-0472">Membrane</keyword>
<keyword evidence="4" id="KW-1185">Reference proteome</keyword>
<dbReference type="Proteomes" id="UP001183643">
    <property type="component" value="Unassembled WGS sequence"/>
</dbReference>
<dbReference type="Pfam" id="PF07331">
    <property type="entry name" value="TctB"/>
    <property type="match status" value="1"/>
</dbReference>
<dbReference type="RefSeq" id="WP_310370312.1">
    <property type="nucleotide sequence ID" value="NZ_JAVDYB010000001.1"/>
</dbReference>
<keyword evidence="1" id="KW-0812">Transmembrane</keyword>
<evidence type="ECO:0000313" key="4">
    <source>
        <dbReference type="Proteomes" id="UP001183643"/>
    </source>
</evidence>
<protein>
    <submittedName>
        <fullName evidence="3">Tricarboxylic transport membrane protein</fullName>
    </submittedName>
</protein>
<organism evidence="3 4">
    <name type="scientific">Catenuloplanes atrovinosus</name>
    <dbReference type="NCBI Taxonomy" id="137266"/>
    <lineage>
        <taxon>Bacteria</taxon>
        <taxon>Bacillati</taxon>
        <taxon>Actinomycetota</taxon>
        <taxon>Actinomycetes</taxon>
        <taxon>Micromonosporales</taxon>
        <taxon>Micromonosporaceae</taxon>
        <taxon>Catenuloplanes</taxon>
    </lineage>
</organism>
<reference evidence="3" key="1">
    <citation type="submission" date="2023-07" db="EMBL/GenBank/DDBJ databases">
        <title>Sequencing the genomes of 1000 actinobacteria strains.</title>
        <authorList>
            <person name="Klenk H.-P."/>
        </authorList>
    </citation>
    <scope>NUCLEOTIDE SEQUENCE</scope>
    <source>
        <strain evidence="3">DSM 44707</strain>
    </source>
</reference>
<dbReference type="InterPro" id="IPR009936">
    <property type="entry name" value="DUF1468"/>
</dbReference>
<feature type="domain" description="DUF1468" evidence="2">
    <location>
        <begin position="20"/>
        <end position="156"/>
    </location>
</feature>
<comment type="caution">
    <text evidence="3">The sequence shown here is derived from an EMBL/GenBank/DDBJ whole genome shotgun (WGS) entry which is preliminary data.</text>
</comment>
<keyword evidence="1" id="KW-1133">Transmembrane helix</keyword>
<dbReference type="AlphaFoldDB" id="A0AAE4CCB3"/>
<gene>
    <name evidence="3" type="ORF">J2S41_004577</name>
</gene>
<evidence type="ECO:0000313" key="3">
    <source>
        <dbReference type="EMBL" id="MDR7277799.1"/>
    </source>
</evidence>
<feature type="transmembrane region" description="Helical" evidence="1">
    <location>
        <begin position="90"/>
        <end position="123"/>
    </location>
</feature>
<sequence>MTAPEEEAPDRAGEERAGLLLGLVMIVGAGVVLADAATLRGGGGPVGPAAAPALVGALLGALGVALCVRSRGALRTMSALRERSARLGRLAALIAALIAFALLLPFAGWTLCATGLFTAAAWLLGAPHPTRTAAYGFALAGTVFLIFDGLIGLILPAGPWGF</sequence>
<dbReference type="EMBL" id="JAVDYB010000001">
    <property type="protein sequence ID" value="MDR7277799.1"/>
    <property type="molecule type" value="Genomic_DNA"/>
</dbReference>
<accession>A0AAE4CCB3</accession>
<feature type="transmembrane region" description="Helical" evidence="1">
    <location>
        <begin position="49"/>
        <end position="69"/>
    </location>
</feature>
<evidence type="ECO:0000259" key="2">
    <source>
        <dbReference type="Pfam" id="PF07331"/>
    </source>
</evidence>
<proteinExistence type="predicted"/>
<name>A0AAE4CCB3_9ACTN</name>
<feature type="transmembrane region" description="Helical" evidence="1">
    <location>
        <begin position="135"/>
        <end position="155"/>
    </location>
</feature>
<feature type="transmembrane region" description="Helical" evidence="1">
    <location>
        <begin position="17"/>
        <end position="37"/>
    </location>
</feature>
<evidence type="ECO:0000256" key="1">
    <source>
        <dbReference type="SAM" id="Phobius"/>
    </source>
</evidence>